<dbReference type="AlphaFoldDB" id="A0AAW0FEP7"/>
<sequence length="495" mass="54567">MLTIKDDDELEDALPKMPLNATASNDDMLVNMGIDPITLTLPEGNLPEGSSSSFPAPSGKRPGPISRNNRAPSDVDQPTIDLTGDDNESDVNTSDVKIRNAPQPNAAQARLSHKRQRTTETPDSDSLNLPNDRVGTDRRDANELGPGDTEVGRVSKRSRINEPLPIASTSASTDSRPSIATDSTRHSKSLLGYFQRYNLAQAHSSPSIPSQSPSNVAVSEPIPTGSSASDQALPSLPSLFQNNNRQDFNKSLPVPMDGQKLTRSQRLFAGMTGIAPQSLSISNNDEFFLFMEMREEFGWATFNMSAANYVRATEEYIARLTAQNASKGQVSVYKKNPKALMEKLTTIEDQIMVRIASNYFKSKTAGNETLWRRHCFAVPLGKAVMEATANTSSARKTMICSRCKVIMYPGPTKSPQNHKRGFCSNGCPVTFKRFNKVKNEKPGNQNVSPPPYPQPAGIFSEGEQFHAIRFLQTVQDVYMRLVVPKRRGHYLKYSH</sequence>
<evidence type="ECO:0000313" key="3">
    <source>
        <dbReference type="Proteomes" id="UP001385951"/>
    </source>
</evidence>
<evidence type="ECO:0000256" key="1">
    <source>
        <dbReference type="SAM" id="MobiDB-lite"/>
    </source>
</evidence>
<feature type="region of interest" description="Disordered" evidence="1">
    <location>
        <begin position="203"/>
        <end position="256"/>
    </location>
</feature>
<feature type="compositionally biased region" description="Low complexity" evidence="1">
    <location>
        <begin position="204"/>
        <end position="214"/>
    </location>
</feature>
<proteinExistence type="predicted"/>
<keyword evidence="3" id="KW-1185">Reference proteome</keyword>
<organism evidence="2 3">
    <name type="scientific">Cerrena zonata</name>
    <dbReference type="NCBI Taxonomy" id="2478898"/>
    <lineage>
        <taxon>Eukaryota</taxon>
        <taxon>Fungi</taxon>
        <taxon>Dikarya</taxon>
        <taxon>Basidiomycota</taxon>
        <taxon>Agaricomycotina</taxon>
        <taxon>Agaricomycetes</taxon>
        <taxon>Polyporales</taxon>
        <taxon>Cerrenaceae</taxon>
        <taxon>Cerrena</taxon>
    </lineage>
</organism>
<evidence type="ECO:0000313" key="2">
    <source>
        <dbReference type="EMBL" id="KAK7679211.1"/>
    </source>
</evidence>
<feature type="compositionally biased region" description="Acidic residues" evidence="1">
    <location>
        <begin position="1"/>
        <end position="12"/>
    </location>
</feature>
<name>A0AAW0FEP7_9APHY</name>
<reference evidence="2 3" key="1">
    <citation type="submission" date="2022-09" db="EMBL/GenBank/DDBJ databases">
        <authorList>
            <person name="Palmer J.M."/>
        </authorList>
    </citation>
    <scope>NUCLEOTIDE SEQUENCE [LARGE SCALE GENOMIC DNA]</scope>
    <source>
        <strain evidence="2 3">DSM 7382</strain>
    </source>
</reference>
<dbReference type="Proteomes" id="UP001385951">
    <property type="component" value="Unassembled WGS sequence"/>
</dbReference>
<gene>
    <name evidence="2" type="ORF">QCA50_017789</name>
</gene>
<feature type="compositionally biased region" description="Polar residues" evidence="1">
    <location>
        <begin position="119"/>
        <end position="129"/>
    </location>
</feature>
<feature type="region of interest" description="Disordered" evidence="1">
    <location>
        <begin position="1"/>
        <end position="184"/>
    </location>
</feature>
<accession>A0AAW0FEP7</accession>
<protein>
    <submittedName>
        <fullName evidence="2">Uncharacterized protein</fullName>
    </submittedName>
</protein>
<feature type="compositionally biased region" description="Polar residues" evidence="1">
    <location>
        <begin position="167"/>
        <end position="182"/>
    </location>
</feature>
<dbReference type="EMBL" id="JASBNA010000062">
    <property type="protein sequence ID" value="KAK7679211.1"/>
    <property type="molecule type" value="Genomic_DNA"/>
</dbReference>
<feature type="compositionally biased region" description="Polar residues" evidence="1">
    <location>
        <begin position="224"/>
        <end position="246"/>
    </location>
</feature>
<comment type="caution">
    <text evidence="2">The sequence shown here is derived from an EMBL/GenBank/DDBJ whole genome shotgun (WGS) entry which is preliminary data.</text>
</comment>